<keyword evidence="3 5" id="KW-0560">Oxidoreductase</keyword>
<dbReference type="Proteomes" id="UP001165082">
    <property type="component" value="Unassembled WGS sequence"/>
</dbReference>
<keyword evidence="5" id="KW-0805">Transcription regulation</keyword>
<dbReference type="Pfam" id="PF08007">
    <property type="entry name" value="JmjC_2"/>
    <property type="match status" value="1"/>
</dbReference>
<evidence type="ECO:0000256" key="2">
    <source>
        <dbReference type="ARBA" id="ARBA00022964"/>
    </source>
</evidence>
<accession>A0A9W7G0S6</accession>
<keyword evidence="5" id="KW-0804">Transcription</keyword>
<comment type="subcellular location">
    <subcellularLocation>
        <location evidence="5">Nucleus</location>
    </subcellularLocation>
</comment>
<dbReference type="Gene3D" id="3.40.366.30">
    <property type="entry name" value="50S ribosomal protein L16 arginine hydroxylase, Chain A, Domain 2"/>
    <property type="match status" value="1"/>
</dbReference>
<dbReference type="AlphaFoldDB" id="A0A9W7G0S6"/>
<evidence type="ECO:0000256" key="3">
    <source>
        <dbReference type="ARBA" id="ARBA00023002"/>
    </source>
</evidence>
<dbReference type="InterPro" id="IPR003347">
    <property type="entry name" value="JmjC_dom"/>
</dbReference>
<evidence type="ECO:0000313" key="7">
    <source>
        <dbReference type="EMBL" id="GMI31237.1"/>
    </source>
</evidence>
<evidence type="ECO:0000259" key="6">
    <source>
        <dbReference type="PROSITE" id="PS51184"/>
    </source>
</evidence>
<feature type="domain" description="JmjC" evidence="6">
    <location>
        <begin position="55"/>
        <end position="204"/>
    </location>
</feature>
<dbReference type="PANTHER" id="PTHR13096:SF8">
    <property type="entry name" value="RIBOSOMAL OXYGENASE 1"/>
    <property type="match status" value="1"/>
</dbReference>
<dbReference type="PANTHER" id="PTHR13096">
    <property type="entry name" value="MINA53 MYC INDUCED NUCLEAR ANTIGEN"/>
    <property type="match status" value="1"/>
</dbReference>
<dbReference type="EC" id="1.14.11.-" evidence="5"/>
<dbReference type="Gene3D" id="2.60.120.650">
    <property type="entry name" value="Cupin"/>
    <property type="match status" value="1"/>
</dbReference>
<evidence type="ECO:0000256" key="4">
    <source>
        <dbReference type="ARBA" id="ARBA00023004"/>
    </source>
</evidence>
<comment type="function">
    <text evidence="5">Oxygenase that can act as both a histone lysine demethylase and a ribosomal histidine hydroxylase.</text>
</comment>
<dbReference type="Pfam" id="PF20514">
    <property type="entry name" value="WHD_ROXA"/>
    <property type="match status" value="1"/>
</dbReference>
<comment type="caution">
    <text evidence="7">The sequence shown here is derived from an EMBL/GenBank/DDBJ whole genome shotgun (WGS) entry which is preliminary data.</text>
</comment>
<gene>
    <name evidence="7" type="ORF">TrRE_jg11368</name>
</gene>
<name>A0A9W7G0S6_9STRA</name>
<dbReference type="InterPro" id="IPR046799">
    <property type="entry name" value="ROXA-like_wH"/>
</dbReference>
<sequence>MSADEDVEVRLVRCPPLVPSAPSLIAPSLDAYDVEVGPFEYSYVSEVVTSSSPPFSFLLNDVDRFLPSLADWMSAHFSFVPNWRRDDGQVSLSSNGGGIGLHVDDYDVFLVQTGGERSWTVELQSLGVAEELDRSIPNLPLRILSPSPSCPYATVALQPGDMLYIPPRFPHKGVATSDRCMTLSVGFRAPSSLDMLSDLVEFKSEEPSHPRFDDIDLQLPSSPGLITPGASDRARSILRDSVAEFLEDDSQWGEFFGKIASRSKRVRLDYPRPLDDEDKLVLGEWGDAEAAVEAVLKQNRGMLVQAEGVVFAYDQKERLFVNGEVFETGSCESKHLSLVCDSRFVTGETLKGYEENEDFVNLLRDLVSVGYLYGCDEE</sequence>
<dbReference type="OrthoDB" id="425950at2759"/>
<dbReference type="EMBL" id="BRXZ01007659">
    <property type="protein sequence ID" value="GMI31237.1"/>
    <property type="molecule type" value="Genomic_DNA"/>
</dbReference>
<keyword evidence="8" id="KW-1185">Reference proteome</keyword>
<dbReference type="GO" id="GO:0005634">
    <property type="term" value="C:nucleus"/>
    <property type="evidence" value="ECO:0007669"/>
    <property type="project" value="UniProtKB-SubCell"/>
</dbReference>
<evidence type="ECO:0000256" key="5">
    <source>
        <dbReference type="RuleBase" id="RU366061"/>
    </source>
</evidence>
<comment type="similarity">
    <text evidence="5">Belongs to the ROX family.</text>
</comment>
<dbReference type="InterPro" id="IPR039994">
    <property type="entry name" value="NO66-like"/>
</dbReference>
<keyword evidence="4 5" id="KW-0408">Iron</keyword>
<proteinExistence type="inferred from homology"/>
<reference evidence="7" key="1">
    <citation type="submission" date="2022-07" db="EMBL/GenBank/DDBJ databases">
        <title>Genome analysis of Parmales, a sister group of diatoms, reveals the evolutionary specialization of diatoms from phago-mixotrophs to photoautotrophs.</title>
        <authorList>
            <person name="Ban H."/>
            <person name="Sato S."/>
            <person name="Yoshikawa S."/>
            <person name="Kazumasa Y."/>
            <person name="Nakamura Y."/>
            <person name="Ichinomiya M."/>
            <person name="Saitoh K."/>
            <person name="Sato N."/>
            <person name="Blanc-Mathieu R."/>
            <person name="Endo H."/>
            <person name="Kuwata A."/>
            <person name="Ogata H."/>
        </authorList>
    </citation>
    <scope>NUCLEOTIDE SEQUENCE</scope>
</reference>
<keyword evidence="5" id="KW-0539">Nucleus</keyword>
<dbReference type="SMART" id="SM00558">
    <property type="entry name" value="JmjC"/>
    <property type="match status" value="1"/>
</dbReference>
<evidence type="ECO:0000256" key="1">
    <source>
        <dbReference type="ARBA" id="ARBA00022723"/>
    </source>
</evidence>
<organism evidence="7 8">
    <name type="scientific">Triparma retinervis</name>
    <dbReference type="NCBI Taxonomy" id="2557542"/>
    <lineage>
        <taxon>Eukaryota</taxon>
        <taxon>Sar</taxon>
        <taxon>Stramenopiles</taxon>
        <taxon>Ochrophyta</taxon>
        <taxon>Bolidophyceae</taxon>
        <taxon>Parmales</taxon>
        <taxon>Triparmaceae</taxon>
        <taxon>Triparma</taxon>
    </lineage>
</organism>
<dbReference type="SUPFAM" id="SSF51197">
    <property type="entry name" value="Clavaminate synthase-like"/>
    <property type="match status" value="1"/>
</dbReference>
<keyword evidence="2 5" id="KW-0223">Dioxygenase</keyword>
<dbReference type="GO" id="GO:0005506">
    <property type="term" value="F:iron ion binding"/>
    <property type="evidence" value="ECO:0007669"/>
    <property type="project" value="UniProtKB-UniRule"/>
</dbReference>
<dbReference type="GO" id="GO:0016706">
    <property type="term" value="F:2-oxoglutarate-dependent dioxygenase activity"/>
    <property type="evidence" value="ECO:0007669"/>
    <property type="project" value="UniProtKB-UniRule"/>
</dbReference>
<keyword evidence="1 5" id="KW-0479">Metal-binding</keyword>
<dbReference type="PROSITE" id="PS51184">
    <property type="entry name" value="JMJC"/>
    <property type="match status" value="1"/>
</dbReference>
<evidence type="ECO:0000313" key="8">
    <source>
        <dbReference type="Proteomes" id="UP001165082"/>
    </source>
</evidence>
<protein>
    <recommendedName>
        <fullName evidence="5">Bifunctional lysine-specific demethylase and histidyl-hydroxylase</fullName>
        <ecNumber evidence="5">1.14.11.-</ecNumber>
    </recommendedName>
</protein>
<comment type="cofactor">
    <cofactor evidence="5">
        <name>Fe(2+)</name>
        <dbReference type="ChEBI" id="CHEBI:29033"/>
    </cofactor>
    <text evidence="5">Binds 1 Fe(2+) ion per subunit.</text>
</comment>